<evidence type="ECO:0000313" key="3">
    <source>
        <dbReference type="Proteomes" id="UP000186341"/>
    </source>
</evidence>
<name>A0A1U7NE01_9FIRM</name>
<gene>
    <name evidence="2" type="ORF">BO222_10115</name>
</gene>
<evidence type="ECO:0000313" key="2">
    <source>
        <dbReference type="EMBL" id="OLU37666.1"/>
    </source>
</evidence>
<keyword evidence="1" id="KW-0812">Transmembrane</keyword>
<organism evidence="2 3">
    <name type="scientific">Ileibacterium valens</name>
    <dbReference type="NCBI Taxonomy" id="1862668"/>
    <lineage>
        <taxon>Bacteria</taxon>
        <taxon>Bacillati</taxon>
        <taxon>Bacillota</taxon>
        <taxon>Erysipelotrichia</taxon>
        <taxon>Erysipelotrichales</taxon>
        <taxon>Erysipelotrichaceae</taxon>
        <taxon>Ileibacterium</taxon>
    </lineage>
</organism>
<dbReference type="AlphaFoldDB" id="A0A1U7NE01"/>
<protein>
    <submittedName>
        <fullName evidence="2">Uncharacterized protein</fullName>
    </submittedName>
</protein>
<proteinExistence type="predicted"/>
<reference evidence="2 3" key="1">
    <citation type="submission" date="2016-11" db="EMBL/GenBank/DDBJ databases">
        <title>Description of two novel members of the family Erysipelotrichaceae: Ileibacterium lipovorans gen. nov., sp. nov. and Dubosiella newyorkensis, gen. nov., sp. nov.</title>
        <authorList>
            <person name="Cox L.M."/>
            <person name="Sohn J."/>
            <person name="Tyrrell K.L."/>
            <person name="Citron D.M."/>
            <person name="Lawson P.A."/>
            <person name="Patel N.B."/>
            <person name="Iizumi T."/>
            <person name="Perez-Perez G.I."/>
            <person name="Goldstein E.J."/>
            <person name="Blaser M.J."/>
        </authorList>
    </citation>
    <scope>NUCLEOTIDE SEQUENCE [LARGE SCALE GENOMIC DNA]</scope>
    <source>
        <strain evidence="2 3">NYU-BL-A3</strain>
    </source>
</reference>
<keyword evidence="1" id="KW-0472">Membrane</keyword>
<keyword evidence="3" id="KW-1185">Reference proteome</keyword>
<feature type="transmembrane region" description="Helical" evidence="1">
    <location>
        <begin position="31"/>
        <end position="48"/>
    </location>
</feature>
<accession>A0A1U7NE01</accession>
<comment type="caution">
    <text evidence="2">The sequence shown here is derived from an EMBL/GenBank/DDBJ whole genome shotgun (WGS) entry which is preliminary data.</text>
</comment>
<evidence type="ECO:0000256" key="1">
    <source>
        <dbReference type="SAM" id="Phobius"/>
    </source>
</evidence>
<dbReference type="Proteomes" id="UP000186341">
    <property type="component" value="Unassembled WGS sequence"/>
</dbReference>
<keyword evidence="1" id="KW-1133">Transmembrane helix</keyword>
<sequence length="86" mass="10255">MKMNRHEQSDDEWSNDEKSGRRVYEFAKIRVLIRSINFYGGFFSRYNFRAEVFCSFSLQKFPPIGIVIFGIFMPASFLNWRDKLNG</sequence>
<dbReference type="EMBL" id="MPJW01000194">
    <property type="protein sequence ID" value="OLU37666.1"/>
    <property type="molecule type" value="Genomic_DNA"/>
</dbReference>
<feature type="transmembrane region" description="Helical" evidence="1">
    <location>
        <begin position="60"/>
        <end position="80"/>
    </location>
</feature>